<name>A0A7S7LVB7_9BACT</name>
<dbReference type="GO" id="GO:0016773">
    <property type="term" value="F:phosphotransferase activity, alcohol group as acceptor"/>
    <property type="evidence" value="ECO:0007669"/>
    <property type="project" value="UniProtKB-UniRule"/>
</dbReference>
<dbReference type="PANTHER" id="PTHR30605:SF0">
    <property type="entry name" value="ANHYDRO-N-ACETYLMURAMIC ACID KINASE"/>
    <property type="match status" value="1"/>
</dbReference>
<dbReference type="InterPro" id="IPR043129">
    <property type="entry name" value="ATPase_NBD"/>
</dbReference>
<dbReference type="UniPathway" id="UPA00343"/>
<organism evidence="2 3">
    <name type="scientific">Candidatus Sulfurimonas baltica</name>
    <dbReference type="NCBI Taxonomy" id="2740404"/>
    <lineage>
        <taxon>Bacteria</taxon>
        <taxon>Pseudomonadati</taxon>
        <taxon>Campylobacterota</taxon>
        <taxon>Epsilonproteobacteria</taxon>
        <taxon>Campylobacterales</taxon>
        <taxon>Sulfurimonadaceae</taxon>
        <taxon>Sulfurimonas</taxon>
    </lineage>
</organism>
<evidence type="ECO:0000313" key="2">
    <source>
        <dbReference type="EMBL" id="QOY52088.1"/>
    </source>
</evidence>
<dbReference type="SUPFAM" id="SSF53067">
    <property type="entry name" value="Actin-like ATPase domain"/>
    <property type="match status" value="1"/>
</dbReference>
<keyword evidence="1" id="KW-0119">Carbohydrate metabolism</keyword>
<dbReference type="KEGG" id="sbal:HUE88_13565"/>
<keyword evidence="1" id="KW-0547">Nucleotide-binding</keyword>
<comment type="similarity">
    <text evidence="1">Belongs to the anhydro-N-acetylmuramic acid kinase family.</text>
</comment>
<comment type="catalytic activity">
    <reaction evidence="1">
        <text>1,6-anhydro-N-acetyl-beta-muramate + ATP + H2O = N-acetyl-D-muramate 6-phosphate + ADP + H(+)</text>
        <dbReference type="Rhea" id="RHEA:24952"/>
        <dbReference type="ChEBI" id="CHEBI:15377"/>
        <dbReference type="ChEBI" id="CHEBI:15378"/>
        <dbReference type="ChEBI" id="CHEBI:30616"/>
        <dbReference type="ChEBI" id="CHEBI:58690"/>
        <dbReference type="ChEBI" id="CHEBI:58722"/>
        <dbReference type="ChEBI" id="CHEBI:456216"/>
        <dbReference type="EC" id="2.7.1.170"/>
    </reaction>
</comment>
<dbReference type="EC" id="2.7.1.170" evidence="1"/>
<keyword evidence="1 2" id="KW-0418">Kinase</keyword>
<dbReference type="RefSeq" id="WP_194369817.1">
    <property type="nucleotide sequence ID" value="NZ_CP054492.1"/>
</dbReference>
<proteinExistence type="inferred from homology"/>
<dbReference type="HAMAP" id="MF_01270">
    <property type="entry name" value="AnhMurNAc_kinase"/>
    <property type="match status" value="1"/>
</dbReference>
<dbReference type="AlphaFoldDB" id="A0A7S7LVB7"/>
<dbReference type="InterPro" id="IPR005338">
    <property type="entry name" value="Anhydro_N_Ac-Mur_kinase"/>
</dbReference>
<comment type="function">
    <text evidence="1">Catalyzes the specific phosphorylation of 1,6-anhydro-N-acetylmuramic acid (anhMurNAc) with the simultaneous cleavage of the 1,6-anhydro ring, generating MurNAc-6-P. Is required for the utilization of anhMurNAc either imported from the medium or derived from its own cell wall murein, and thus plays a role in cell wall recycling.</text>
</comment>
<dbReference type="GO" id="GO:0005524">
    <property type="term" value="F:ATP binding"/>
    <property type="evidence" value="ECO:0007669"/>
    <property type="project" value="UniProtKB-UniRule"/>
</dbReference>
<keyword evidence="3" id="KW-1185">Reference proteome</keyword>
<dbReference type="PANTHER" id="PTHR30605">
    <property type="entry name" value="ANHYDRO-N-ACETYLMURAMIC ACID KINASE"/>
    <property type="match status" value="1"/>
</dbReference>
<dbReference type="GO" id="GO:0097175">
    <property type="term" value="P:1,6-anhydro-N-acetyl-beta-muramic acid catabolic process"/>
    <property type="evidence" value="ECO:0007669"/>
    <property type="project" value="UniProtKB-UniRule"/>
</dbReference>
<keyword evidence="1 2" id="KW-0808">Transferase</keyword>
<sequence length="361" mass="39772">MSELYIGVMSGTSLDGVDVVLCKIDSNSCELVFSCEYPFDDDLKEDILGAINTSTTLKAIGEIDTRLGKLYANYITAFMDHYKISQKDVIAIGLHGQTLWHEPNGEYPFSMQLGNASVITAQTGVSVVSDFRQKDIALGGQGAPFAPAFHQEIFSNINRKTAVLNIGGMANISILGEKLLGYDTGCGNVLLDYWIFYNHGKVYDKDGEWAESGHVSAELLDSMLSEPYFKKEAPKSCGRELFNAKWLEKHLENFPLVISEDVQATLLELTALTIANEVKKTSTELLIVCGGGARNAALMKKLHVELKDIDVMLSDKYGVSSEFMEAMAFAWLAYKRIHKEKVELSSVTGASRDSILGCIYE</sequence>
<dbReference type="UniPathway" id="UPA00544"/>
<feature type="binding site" evidence="1">
    <location>
        <begin position="11"/>
        <end position="18"/>
    </location>
    <ligand>
        <name>ATP</name>
        <dbReference type="ChEBI" id="CHEBI:30616"/>
    </ligand>
</feature>
<dbReference type="GO" id="GO:0009254">
    <property type="term" value="P:peptidoglycan turnover"/>
    <property type="evidence" value="ECO:0007669"/>
    <property type="project" value="UniProtKB-UniRule"/>
</dbReference>
<reference evidence="2 3" key="1">
    <citation type="submission" date="2020-05" db="EMBL/GenBank/DDBJ databases">
        <title>Sulfurimonas marisnigri, sp. nov., and Sulfurimonas baltica, sp. nov., manganese oxide reducing chemolithoautotrophs of the class Epsilonproteobacteria isolated from the pelagic redoxclines of the Black and Baltic Seas and emended description of the genus Sulfurimonas.</title>
        <authorList>
            <person name="Henkel J.V."/>
            <person name="Laudan C."/>
            <person name="Werner J."/>
            <person name="Neu T."/>
            <person name="Plewe S."/>
            <person name="Sproer C."/>
            <person name="Bunk B."/>
            <person name="Schulz-Vogt H.N."/>
        </authorList>
    </citation>
    <scope>NUCLEOTIDE SEQUENCE [LARGE SCALE GENOMIC DNA]</scope>
    <source>
        <strain evidence="2 3">GD2</strain>
    </source>
</reference>
<dbReference type="EMBL" id="CP054492">
    <property type="protein sequence ID" value="QOY52088.1"/>
    <property type="molecule type" value="Genomic_DNA"/>
</dbReference>
<dbReference type="NCBIfam" id="NF007139">
    <property type="entry name" value="PRK09585.1-3"/>
    <property type="match status" value="1"/>
</dbReference>
<dbReference type="Proteomes" id="UP000593994">
    <property type="component" value="Chromosome"/>
</dbReference>
<evidence type="ECO:0000313" key="3">
    <source>
        <dbReference type="Proteomes" id="UP000593994"/>
    </source>
</evidence>
<evidence type="ECO:0000256" key="1">
    <source>
        <dbReference type="HAMAP-Rule" id="MF_01270"/>
    </source>
</evidence>
<dbReference type="Pfam" id="PF03702">
    <property type="entry name" value="AnmK"/>
    <property type="match status" value="1"/>
</dbReference>
<dbReference type="Gene3D" id="3.30.420.40">
    <property type="match status" value="2"/>
</dbReference>
<protein>
    <recommendedName>
        <fullName evidence="1">Anhydro-N-acetylmuramic acid kinase</fullName>
        <ecNumber evidence="1">2.7.1.170</ecNumber>
    </recommendedName>
    <alternativeName>
        <fullName evidence="1">AnhMurNAc kinase</fullName>
    </alternativeName>
</protein>
<comment type="pathway">
    <text evidence="1">Amino-sugar metabolism; 1,6-anhydro-N-acetylmuramate degradation.</text>
</comment>
<keyword evidence="1" id="KW-0067">ATP-binding</keyword>
<dbReference type="GO" id="GO:0016301">
    <property type="term" value="F:kinase activity"/>
    <property type="evidence" value="ECO:0007669"/>
    <property type="project" value="UniProtKB-KW"/>
</dbReference>
<gene>
    <name evidence="1" type="primary">anmK</name>
    <name evidence="2" type="ORF">HUE88_13565</name>
</gene>
<dbReference type="GO" id="GO:0006040">
    <property type="term" value="P:amino sugar metabolic process"/>
    <property type="evidence" value="ECO:0007669"/>
    <property type="project" value="InterPro"/>
</dbReference>
<comment type="pathway">
    <text evidence="1">Cell wall biogenesis; peptidoglycan recycling.</text>
</comment>
<dbReference type="CDD" id="cd24050">
    <property type="entry name" value="ASKHA_NBD_ANMK"/>
    <property type="match status" value="1"/>
</dbReference>
<accession>A0A7S7LVB7</accession>